<reference evidence="1 2" key="1">
    <citation type="submission" date="2016-01" db="EMBL/GenBank/DDBJ databases">
        <title>High potential of lignocellulose degradation of a new Verrucomicrobia species.</title>
        <authorList>
            <person name="Wang Y."/>
            <person name="Shi Y."/>
            <person name="Qiu Z."/>
            <person name="Liu S."/>
            <person name="Yang H."/>
        </authorList>
    </citation>
    <scope>NUCLEOTIDE SEQUENCE [LARGE SCALE GENOMIC DNA]</scope>
    <source>
        <strain evidence="1 2">TSB47</strain>
    </source>
</reference>
<gene>
    <name evidence="1" type="ORF">AW736_09340</name>
</gene>
<keyword evidence="2" id="KW-1185">Reference proteome</keyword>
<name>A0A178IG30_9BACT</name>
<protein>
    <submittedName>
        <fullName evidence="1">Uncharacterized protein</fullName>
    </submittedName>
</protein>
<dbReference type="AlphaFoldDB" id="A0A178IG30"/>
<accession>A0A178IG30</accession>
<comment type="caution">
    <text evidence="1">The sequence shown here is derived from an EMBL/GenBank/DDBJ whole genome shotgun (WGS) entry which is preliminary data.</text>
</comment>
<evidence type="ECO:0000313" key="1">
    <source>
        <dbReference type="EMBL" id="OAM88972.1"/>
    </source>
</evidence>
<proteinExistence type="predicted"/>
<dbReference type="STRING" id="1184151.AW736_09340"/>
<organism evidence="1 2">
    <name type="scientific">Termitidicoccus mucosus</name>
    <dbReference type="NCBI Taxonomy" id="1184151"/>
    <lineage>
        <taxon>Bacteria</taxon>
        <taxon>Pseudomonadati</taxon>
        <taxon>Verrucomicrobiota</taxon>
        <taxon>Opitutia</taxon>
        <taxon>Opitutales</taxon>
        <taxon>Opitutaceae</taxon>
        <taxon>Termitidicoccus</taxon>
    </lineage>
</organism>
<evidence type="ECO:0000313" key="2">
    <source>
        <dbReference type="Proteomes" id="UP000078486"/>
    </source>
</evidence>
<dbReference type="OrthoDB" id="127862at2"/>
<dbReference type="Proteomes" id="UP000078486">
    <property type="component" value="Unassembled WGS sequence"/>
</dbReference>
<sequence length="101" mass="10760">MIRVALKMLRGVPAKYAMPISGICFSTILMVQGLALGIDGIRLNYAAPTNIRAPIFGATPLVESLGGNQPLRALGDEPNDQTLADLVEAGEESKRSAHTHF</sequence>
<dbReference type="RefSeq" id="WP_145928736.1">
    <property type="nucleotide sequence ID" value="NZ_CP109796.1"/>
</dbReference>
<dbReference type="EMBL" id="LRRQ01000113">
    <property type="protein sequence ID" value="OAM88972.1"/>
    <property type="molecule type" value="Genomic_DNA"/>
</dbReference>